<evidence type="ECO:0000256" key="6">
    <source>
        <dbReference type="ARBA" id="ARBA00022777"/>
    </source>
</evidence>
<dbReference type="SUPFAM" id="SSF52540">
    <property type="entry name" value="P-loop containing nucleoside triphosphate hydrolases"/>
    <property type="match status" value="1"/>
</dbReference>
<evidence type="ECO:0000259" key="10">
    <source>
        <dbReference type="PROSITE" id="PS50052"/>
    </source>
</evidence>
<dbReference type="SMART" id="SM00072">
    <property type="entry name" value="GuKc"/>
    <property type="match status" value="1"/>
</dbReference>
<keyword evidence="7 9" id="KW-0067">ATP-binding</keyword>
<dbReference type="NCBIfam" id="TIGR03263">
    <property type="entry name" value="guanyl_kin"/>
    <property type="match status" value="1"/>
</dbReference>
<evidence type="ECO:0000256" key="8">
    <source>
        <dbReference type="ARBA" id="ARBA00030128"/>
    </source>
</evidence>
<dbReference type="Pfam" id="PF00625">
    <property type="entry name" value="Guanylate_kin"/>
    <property type="match status" value="1"/>
</dbReference>
<feature type="binding site" evidence="9">
    <location>
        <begin position="14"/>
        <end position="21"/>
    </location>
    <ligand>
        <name>ATP</name>
        <dbReference type="ChEBI" id="CHEBI:30616"/>
    </ligand>
</feature>
<sequence length="201" mass="22948">MAKDFQGKLFVFSAPSGSGKTTIVRHLLAQERFGLEFSISATSREPRSNEVDGVDYYFISAKDFKQKIKTDEFLEWEEVYMNNFYGTLKTEVERIWAQGKHVIFDIDVRGGLRIKEKFPEETLAVFVKPPDINELLRRLKSRGEESEEKIAARIAKAPIELATAPMFDKVIKNYDLEVALKEAEALVDDFLGLTTASKEEE</sequence>
<dbReference type="EMBL" id="CAXJIO010000011">
    <property type="protein sequence ID" value="CAL2102644.1"/>
    <property type="molecule type" value="Genomic_DNA"/>
</dbReference>
<comment type="function">
    <text evidence="9">Essential for recycling GMP and indirectly, cGMP.</text>
</comment>
<dbReference type="InterPro" id="IPR017665">
    <property type="entry name" value="Guanylate_kinase"/>
</dbReference>
<dbReference type="Gene3D" id="3.30.63.10">
    <property type="entry name" value="Guanylate Kinase phosphate binding domain"/>
    <property type="match status" value="1"/>
</dbReference>
<protein>
    <recommendedName>
        <fullName evidence="3 9">Guanylate kinase</fullName>
        <ecNumber evidence="2 9">2.7.4.8</ecNumber>
    </recommendedName>
    <alternativeName>
        <fullName evidence="8 9">GMP kinase</fullName>
    </alternativeName>
</protein>
<keyword evidence="9" id="KW-0963">Cytoplasm</keyword>
<evidence type="ECO:0000256" key="2">
    <source>
        <dbReference type="ARBA" id="ARBA00012961"/>
    </source>
</evidence>
<evidence type="ECO:0000256" key="7">
    <source>
        <dbReference type="ARBA" id="ARBA00022840"/>
    </source>
</evidence>
<dbReference type="PROSITE" id="PS50052">
    <property type="entry name" value="GUANYLATE_KINASE_2"/>
    <property type="match status" value="1"/>
</dbReference>
<comment type="catalytic activity">
    <reaction evidence="9">
        <text>GMP + ATP = GDP + ADP</text>
        <dbReference type="Rhea" id="RHEA:20780"/>
        <dbReference type="ChEBI" id="CHEBI:30616"/>
        <dbReference type="ChEBI" id="CHEBI:58115"/>
        <dbReference type="ChEBI" id="CHEBI:58189"/>
        <dbReference type="ChEBI" id="CHEBI:456216"/>
        <dbReference type="EC" id="2.7.4.8"/>
    </reaction>
</comment>
<evidence type="ECO:0000256" key="4">
    <source>
        <dbReference type="ARBA" id="ARBA00022679"/>
    </source>
</evidence>
<evidence type="ECO:0000313" key="12">
    <source>
        <dbReference type="Proteomes" id="UP001497527"/>
    </source>
</evidence>
<comment type="subcellular location">
    <subcellularLocation>
        <location evidence="9">Cytoplasm</location>
    </subcellularLocation>
</comment>
<keyword evidence="12" id="KW-1185">Reference proteome</keyword>
<dbReference type="PANTHER" id="PTHR23117">
    <property type="entry name" value="GUANYLATE KINASE-RELATED"/>
    <property type="match status" value="1"/>
</dbReference>
<dbReference type="InterPro" id="IPR008144">
    <property type="entry name" value="Guanylate_kin-like_dom"/>
</dbReference>
<comment type="caution">
    <text evidence="11">The sequence shown here is derived from an EMBL/GenBank/DDBJ whole genome shotgun (WGS) entry which is preliminary data.</text>
</comment>
<dbReference type="PANTHER" id="PTHR23117:SF13">
    <property type="entry name" value="GUANYLATE KINASE"/>
    <property type="match status" value="1"/>
</dbReference>
<gene>
    <name evidence="9 11" type="primary">gmk</name>
    <name evidence="11" type="ORF">T190423A01A_20395</name>
</gene>
<keyword evidence="5 9" id="KW-0547">Nucleotide-binding</keyword>
<evidence type="ECO:0000256" key="1">
    <source>
        <dbReference type="ARBA" id="ARBA00005790"/>
    </source>
</evidence>
<dbReference type="CDD" id="cd00071">
    <property type="entry name" value="GMPK"/>
    <property type="match status" value="1"/>
</dbReference>
<dbReference type="HAMAP" id="MF_00328">
    <property type="entry name" value="Guanylate_kinase"/>
    <property type="match status" value="1"/>
</dbReference>
<dbReference type="InterPro" id="IPR027417">
    <property type="entry name" value="P-loop_NTPase"/>
</dbReference>
<dbReference type="PROSITE" id="PS00856">
    <property type="entry name" value="GUANYLATE_KINASE_1"/>
    <property type="match status" value="1"/>
</dbReference>
<dbReference type="GO" id="GO:0004385">
    <property type="term" value="F:GMP kinase activity"/>
    <property type="evidence" value="ECO:0007669"/>
    <property type="project" value="UniProtKB-EC"/>
</dbReference>
<evidence type="ECO:0000256" key="3">
    <source>
        <dbReference type="ARBA" id="ARBA00016296"/>
    </source>
</evidence>
<keyword evidence="6 9" id="KW-0418">Kinase</keyword>
<dbReference type="Proteomes" id="UP001497527">
    <property type="component" value="Unassembled WGS sequence"/>
</dbReference>
<dbReference type="Gene3D" id="3.40.50.300">
    <property type="entry name" value="P-loop containing nucleotide triphosphate hydrolases"/>
    <property type="match status" value="1"/>
</dbReference>
<proteinExistence type="inferred from homology"/>
<reference evidence="11 12" key="1">
    <citation type="submission" date="2024-05" db="EMBL/GenBank/DDBJ databases">
        <authorList>
            <person name="Duchaud E."/>
        </authorList>
    </citation>
    <scope>NUCLEOTIDE SEQUENCE [LARGE SCALE GENOMIC DNA]</scope>
    <source>
        <strain evidence="11">Ena-SAMPLE-TAB-13-05-2024-13:56:06:370-140308</strain>
    </source>
</reference>
<evidence type="ECO:0000313" key="11">
    <source>
        <dbReference type="EMBL" id="CAL2102644.1"/>
    </source>
</evidence>
<feature type="domain" description="Guanylate kinase-like" evidence="10">
    <location>
        <begin position="7"/>
        <end position="188"/>
    </location>
</feature>
<comment type="similarity">
    <text evidence="1 9">Belongs to the guanylate kinase family.</text>
</comment>
<name>A0ABM9PAN3_9FLAO</name>
<evidence type="ECO:0000256" key="9">
    <source>
        <dbReference type="HAMAP-Rule" id="MF_00328"/>
    </source>
</evidence>
<dbReference type="RefSeq" id="WP_348716157.1">
    <property type="nucleotide sequence ID" value="NZ_CAXJIO010000011.1"/>
</dbReference>
<dbReference type="InterPro" id="IPR020590">
    <property type="entry name" value="Guanylate_kinase_CS"/>
</dbReference>
<keyword evidence="4 9" id="KW-0808">Transferase</keyword>
<evidence type="ECO:0000256" key="5">
    <source>
        <dbReference type="ARBA" id="ARBA00022741"/>
    </source>
</evidence>
<accession>A0ABM9PAN3</accession>
<organism evidence="11 12">
    <name type="scientific">Tenacibaculum polynesiense</name>
    <dbReference type="NCBI Taxonomy" id="3137857"/>
    <lineage>
        <taxon>Bacteria</taxon>
        <taxon>Pseudomonadati</taxon>
        <taxon>Bacteroidota</taxon>
        <taxon>Flavobacteriia</taxon>
        <taxon>Flavobacteriales</taxon>
        <taxon>Flavobacteriaceae</taxon>
        <taxon>Tenacibaculum</taxon>
    </lineage>
</organism>
<dbReference type="EC" id="2.7.4.8" evidence="2 9"/>
<dbReference type="InterPro" id="IPR008145">
    <property type="entry name" value="GK/Ca_channel_bsu"/>
</dbReference>